<gene>
    <name evidence="2" type="ORF">KEF85_14835</name>
</gene>
<name>A0A975MNH5_9GAMM</name>
<evidence type="ECO:0000313" key="2">
    <source>
        <dbReference type="EMBL" id="QWF70584.1"/>
    </source>
</evidence>
<sequence length="167" mass="19255">MMHFQRIENALEICSEHVRSLDPTNIKDKELETYLVAGLIVLIVSEYEDYLESLFIRRAEMCGDTHAANYIKKTLSQKFRSPDLKKINETLNRFDGTYKVSFMENIENSPEHSAWDSLMKARHAVVHKQGNLNLTLRELNQKYPLTKTVISNVETVLGLTARVQSII</sequence>
<evidence type="ECO:0000259" key="1">
    <source>
        <dbReference type="Pfam" id="PF18735"/>
    </source>
</evidence>
<protein>
    <recommendedName>
        <fullName evidence="1">RiboL-PSP-HEPN domain-containing protein</fullName>
    </recommendedName>
</protein>
<dbReference type="Proteomes" id="UP000676649">
    <property type="component" value="Chromosome"/>
</dbReference>
<dbReference type="InterPro" id="IPR041519">
    <property type="entry name" value="HEPN_RiboL-PSP"/>
</dbReference>
<keyword evidence="3" id="KW-1185">Reference proteome</keyword>
<dbReference type="RefSeq" id="WP_215581906.1">
    <property type="nucleotide sequence ID" value="NZ_CP073754.1"/>
</dbReference>
<dbReference type="Pfam" id="PF18735">
    <property type="entry name" value="HEPN_RiboL-PSP"/>
    <property type="match status" value="1"/>
</dbReference>
<reference evidence="2" key="1">
    <citation type="submission" date="2021-04" db="EMBL/GenBank/DDBJ databases">
        <title>Draft genome sequence data of methanotrophic Methylovulum sp. strain S1L and Methylomonas sp. strain S2AM isolated from boreal lake water columns.</title>
        <authorList>
            <person name="Rissanen A.J."/>
            <person name="Mangayil R."/>
            <person name="Svenning M.M."/>
            <person name="Khanongnuch R."/>
        </authorList>
    </citation>
    <scope>NUCLEOTIDE SEQUENCE</scope>
    <source>
        <strain evidence="2">S2AM</strain>
    </source>
</reference>
<dbReference type="EMBL" id="CP073754">
    <property type="protein sequence ID" value="QWF70584.1"/>
    <property type="molecule type" value="Genomic_DNA"/>
</dbReference>
<dbReference type="KEGG" id="mpad:KEF85_14835"/>
<accession>A0A975MNH5</accession>
<dbReference type="AlphaFoldDB" id="A0A975MNH5"/>
<proteinExistence type="predicted"/>
<organism evidence="2 3">
    <name type="scientific">Methylomonas paludis</name>
    <dbReference type="NCBI Taxonomy" id="1173101"/>
    <lineage>
        <taxon>Bacteria</taxon>
        <taxon>Pseudomonadati</taxon>
        <taxon>Pseudomonadota</taxon>
        <taxon>Gammaproteobacteria</taxon>
        <taxon>Methylococcales</taxon>
        <taxon>Methylococcaceae</taxon>
        <taxon>Methylomonas</taxon>
    </lineage>
</organism>
<feature type="domain" description="RiboL-PSP-HEPN" evidence="1">
    <location>
        <begin position="11"/>
        <end position="156"/>
    </location>
</feature>
<evidence type="ECO:0000313" key="3">
    <source>
        <dbReference type="Proteomes" id="UP000676649"/>
    </source>
</evidence>